<name>A0A7W0CEV1_9ACTN</name>
<protein>
    <submittedName>
        <fullName evidence="2">2-polyprenyl-6-methoxyphenol hydroxylase-like FAD-dependent oxidoreductase</fullName>
    </submittedName>
</protein>
<comment type="caution">
    <text evidence="2">The sequence shown here is derived from an EMBL/GenBank/DDBJ whole genome shotgun (WGS) entry which is preliminary data.</text>
</comment>
<dbReference type="AlphaFoldDB" id="A0A7W0CEV1"/>
<gene>
    <name evidence="2" type="ORF">HNR30_001059</name>
</gene>
<feature type="domain" description="FAD-binding" evidence="1">
    <location>
        <begin position="3"/>
        <end position="320"/>
    </location>
</feature>
<dbReference type="Pfam" id="PF01494">
    <property type="entry name" value="FAD_binding_3"/>
    <property type="match status" value="1"/>
</dbReference>
<dbReference type="InterPro" id="IPR051704">
    <property type="entry name" value="FAD_aromatic-hydroxylase"/>
</dbReference>
<dbReference type="PANTHER" id="PTHR46865:SF2">
    <property type="entry name" value="MONOOXYGENASE"/>
    <property type="match status" value="1"/>
</dbReference>
<dbReference type="Gene3D" id="3.50.50.60">
    <property type="entry name" value="FAD/NAD(P)-binding domain"/>
    <property type="match status" value="1"/>
</dbReference>
<dbReference type="EMBL" id="JACDUR010000001">
    <property type="protein sequence ID" value="MBA2889724.1"/>
    <property type="molecule type" value="Genomic_DNA"/>
</dbReference>
<evidence type="ECO:0000313" key="2">
    <source>
        <dbReference type="EMBL" id="MBA2889724.1"/>
    </source>
</evidence>
<evidence type="ECO:0000313" key="3">
    <source>
        <dbReference type="Proteomes" id="UP000530928"/>
    </source>
</evidence>
<dbReference type="InterPro" id="IPR002938">
    <property type="entry name" value="FAD-bd"/>
</dbReference>
<dbReference type="SUPFAM" id="SSF51905">
    <property type="entry name" value="FAD/NAD(P)-binding domain"/>
    <property type="match status" value="1"/>
</dbReference>
<dbReference type="InterPro" id="IPR036188">
    <property type="entry name" value="FAD/NAD-bd_sf"/>
</dbReference>
<accession>A0A7W0CEV1</accession>
<reference evidence="2 3" key="1">
    <citation type="submission" date="2020-07" db="EMBL/GenBank/DDBJ databases">
        <title>Genomic Encyclopedia of Type Strains, Phase IV (KMG-IV): sequencing the most valuable type-strain genomes for metagenomic binning, comparative biology and taxonomic classification.</title>
        <authorList>
            <person name="Goeker M."/>
        </authorList>
    </citation>
    <scope>NUCLEOTIDE SEQUENCE [LARGE SCALE GENOMIC DNA]</scope>
    <source>
        <strain evidence="2 3">DSM 45533</strain>
    </source>
</reference>
<sequence>MRNVLISGASIAGPALAFWLNRYGYTTTIVERAPGIRPGGQAVDVRGTALTVIERMGLMRELREAAVHMEGMSFVDGEGTELFRDTQATLTGGVIDNPDIEILRDDLADILYEATRGSTRYLFDDTITSVDAGTGHVTFEKHAPESFDLIVGADGMHSTVRRLAFGPEQRYLHHLDTYLAVFSVPNFLDLDSWQTFHRHDDRMCGLYTVRGNREARAVMGFFSPPLGLDHRDTETPRRLLEERFADDGWVVPRLLAEMRRSTDFHFDAMAQIRMDSWSTGRVTLIGDAGYCGSPLSGQGTSMALVGAYVLAGELARGEGQAGYEKVMRPFSEANQDFALRMNVWQRNQEGAPPSVDEVSALITLKDYV</sequence>
<dbReference type="RefSeq" id="WP_181608486.1">
    <property type="nucleotide sequence ID" value="NZ_BAABAM010000001.1"/>
</dbReference>
<dbReference type="Gene3D" id="3.30.9.10">
    <property type="entry name" value="D-Amino Acid Oxidase, subunit A, domain 2"/>
    <property type="match status" value="1"/>
</dbReference>
<proteinExistence type="predicted"/>
<dbReference type="GO" id="GO:0071949">
    <property type="term" value="F:FAD binding"/>
    <property type="evidence" value="ECO:0007669"/>
    <property type="project" value="InterPro"/>
</dbReference>
<dbReference type="PANTHER" id="PTHR46865">
    <property type="entry name" value="OXIDOREDUCTASE-RELATED"/>
    <property type="match status" value="1"/>
</dbReference>
<dbReference type="PRINTS" id="PR00420">
    <property type="entry name" value="RNGMNOXGNASE"/>
</dbReference>
<organism evidence="2 3">
    <name type="scientific">Nonomuraea soli</name>
    <dbReference type="NCBI Taxonomy" id="1032476"/>
    <lineage>
        <taxon>Bacteria</taxon>
        <taxon>Bacillati</taxon>
        <taxon>Actinomycetota</taxon>
        <taxon>Actinomycetes</taxon>
        <taxon>Streptosporangiales</taxon>
        <taxon>Streptosporangiaceae</taxon>
        <taxon>Nonomuraea</taxon>
    </lineage>
</organism>
<dbReference type="Proteomes" id="UP000530928">
    <property type="component" value="Unassembled WGS sequence"/>
</dbReference>
<evidence type="ECO:0000259" key="1">
    <source>
        <dbReference type="Pfam" id="PF01494"/>
    </source>
</evidence>
<keyword evidence="3" id="KW-1185">Reference proteome</keyword>